<feature type="compositionally biased region" description="Pro residues" evidence="1">
    <location>
        <begin position="47"/>
        <end position="56"/>
    </location>
</feature>
<dbReference type="GO" id="GO:0044389">
    <property type="term" value="F:ubiquitin-like protein ligase binding"/>
    <property type="evidence" value="ECO:0007669"/>
    <property type="project" value="TreeGrafter"/>
</dbReference>
<feature type="compositionally biased region" description="Pro residues" evidence="1">
    <location>
        <begin position="139"/>
        <end position="148"/>
    </location>
</feature>
<dbReference type="Proteomes" id="UP000466442">
    <property type="component" value="Linkage Group LG12"/>
</dbReference>
<keyword evidence="3" id="KW-1185">Reference proteome</keyword>
<feature type="compositionally biased region" description="Basic residues" evidence="1">
    <location>
        <begin position="1"/>
        <end position="11"/>
    </location>
</feature>
<feature type="compositionally biased region" description="Basic and acidic residues" evidence="1">
    <location>
        <begin position="151"/>
        <end position="171"/>
    </location>
</feature>
<dbReference type="EMBL" id="WIXP02000012">
    <property type="protein sequence ID" value="KAF6201635.1"/>
    <property type="molecule type" value="Genomic_DNA"/>
</dbReference>
<name>A0A8S9X208_APOLU</name>
<evidence type="ECO:0000313" key="3">
    <source>
        <dbReference type="Proteomes" id="UP000466442"/>
    </source>
</evidence>
<gene>
    <name evidence="2" type="ORF">GE061_004028</name>
</gene>
<feature type="compositionally biased region" description="Polar residues" evidence="1">
    <location>
        <begin position="1154"/>
        <end position="1164"/>
    </location>
</feature>
<dbReference type="InterPro" id="IPR050899">
    <property type="entry name" value="DDRGK_domain-containing"/>
</dbReference>
<feature type="compositionally biased region" description="Pro residues" evidence="1">
    <location>
        <begin position="294"/>
        <end position="309"/>
    </location>
</feature>
<feature type="compositionally biased region" description="Pro residues" evidence="1">
    <location>
        <begin position="251"/>
        <end position="285"/>
    </location>
</feature>
<comment type="caution">
    <text evidence="2">The sequence shown here is derived from an EMBL/GenBank/DDBJ whole genome shotgun (WGS) entry which is preliminary data.</text>
</comment>
<dbReference type="AlphaFoldDB" id="A0A8S9X208"/>
<feature type="region of interest" description="Disordered" evidence="1">
    <location>
        <begin position="1131"/>
        <end position="1177"/>
    </location>
</feature>
<sequence>MGVFFSRKKKEEKKPGTGGEIYEGQRSLLDLDKPPAANATPGGEAAPSPPPPPIQCPPGCVTDPNYVPPQSAQLPENPCLGIPHMGEQQPCPGTEHLPKTGTGCPRRPPGDKVLLPKDEYAENPEVLPAESGPAYGSGPYPPEPPPVFEPASKDDKKKQDKGKPDACEIKDFQSAAQIKRKKGFDPCNPEAEEEKKKAAKAAKDAKDAAAKEAKAKEAAKAKEDKAKGKVKPKEAPASSKKGTKAKETEPCPEPPKPAAQPAPPPTEPCPEPPKPASQPAPPPQTAPSSTLPSEPCPTPPSEPCPPGCIPDPSAQQKDEPKDPKLEAKEKKEREKKAKEEERKKKDEERKAQEKEKKRLDDERKAKEKAEKEKAAKEAKEAKEKAAKEAKEAKEKAAREAKEKKEAEAARKKQEEDEKKKKKEEEDKKKKQEEEEKKKKKEEEEKKQKAPVVQPAGDNPCPPGCMPDPALAKPAPPPPPAPTVVCPPGCIPDPNLVRNVNNEIVCPPGCTHDHDNQFNVEPSMGGAPCPHHPAPPRRPPPEQPCEPPMPVVPCPAPPPPPPPPPEQPCEPSMDVAPCPHCPAPPRRPPPPPEQPCPAPPPTPPPPPQEPCPPPPTAPCPAPQYGQTSAPYGWNIPACNPAGPNNCPTCEQTWPPGKEQPAPAGYQMTSPFCQRHGYYPIRHNFHGRAYGYSGLPEPMSVPDCQRHNNQYNERPNTPYPAEHPNVMCLGRPGTPSEAVVPVDGSGCCHPPLLTRQVTHFGTRQCRYGGQQNECEGDTDSYEQGAIVPLTDRPTAIIPGGVVLYVGGSPSGKQEYRYARQRTPAIRVKHISLPKLPYISFQGVSLDEVQPSIYNESFERDTVRLLIKRKKQRKHLQDNCSMHESRQNYSLMPGDVKNANFAIKSSDDFQIEERNQTEYGGPLVHLDEEGRLTIHSNEMANISGAVFKGTSGKEKKKTPSAMTSLKGTLELVNFNVDEEEEKCGSGSGDDKKNPRLETIEMDNEEEEDDDDDLEELLYDVDEMEECENEQARDLVFTIGDTAENDMDEVWLAEDDDDYSTSPVERNGDDVYDDDDDEEATTWTQQSTQPSLAFLDLAFKFELDHRDDDSPLTLEDKQPGDIDVVNLSSLVSRMTDDVQLDPSDSSIVGDDGDPTLETPDTSTSNSKPISPMSDGVSTSTEPVPKIIQFGSWVKNAILPDYKK</sequence>
<feature type="region of interest" description="Disordered" evidence="1">
    <location>
        <begin position="1050"/>
        <end position="1084"/>
    </location>
</feature>
<feature type="region of interest" description="Disordered" evidence="1">
    <location>
        <begin position="588"/>
        <end position="617"/>
    </location>
</feature>
<feature type="compositionally biased region" description="Basic and acidic residues" evidence="1">
    <location>
        <begin position="193"/>
        <end position="234"/>
    </location>
</feature>
<accession>A0A8S9X208</accession>
<feature type="region of interest" description="Disordered" evidence="1">
    <location>
        <begin position="1"/>
        <end position="483"/>
    </location>
</feature>
<feature type="compositionally biased region" description="Acidic residues" evidence="1">
    <location>
        <begin position="1066"/>
        <end position="1076"/>
    </location>
</feature>
<organism evidence="2 3">
    <name type="scientific">Apolygus lucorum</name>
    <name type="common">Small green plant bug</name>
    <name type="synonym">Lygocoris lucorum</name>
    <dbReference type="NCBI Taxonomy" id="248454"/>
    <lineage>
        <taxon>Eukaryota</taxon>
        <taxon>Metazoa</taxon>
        <taxon>Ecdysozoa</taxon>
        <taxon>Arthropoda</taxon>
        <taxon>Hexapoda</taxon>
        <taxon>Insecta</taxon>
        <taxon>Pterygota</taxon>
        <taxon>Neoptera</taxon>
        <taxon>Paraneoptera</taxon>
        <taxon>Hemiptera</taxon>
        <taxon>Heteroptera</taxon>
        <taxon>Panheteroptera</taxon>
        <taxon>Cimicomorpha</taxon>
        <taxon>Miridae</taxon>
        <taxon>Mirini</taxon>
        <taxon>Apolygus</taxon>
    </lineage>
</organism>
<feature type="compositionally biased region" description="Pro residues" evidence="1">
    <location>
        <begin position="529"/>
        <end position="567"/>
    </location>
</feature>
<proteinExistence type="predicted"/>
<evidence type="ECO:0000256" key="1">
    <source>
        <dbReference type="SAM" id="MobiDB-lite"/>
    </source>
</evidence>
<protein>
    <submittedName>
        <fullName evidence="2">Uncharacterized protein</fullName>
    </submittedName>
</protein>
<dbReference type="PANTHER" id="PTHR48176">
    <property type="entry name" value="DDRGK DOMAIN-CONTAINING PROTEIN 1"/>
    <property type="match status" value="1"/>
</dbReference>
<feature type="compositionally biased region" description="Basic and acidic residues" evidence="1">
    <location>
        <begin position="108"/>
        <end position="120"/>
    </location>
</feature>
<dbReference type="PANTHER" id="PTHR48176:SF1">
    <property type="entry name" value="DDRGK DOMAIN-CONTAINING PROTEIN 1"/>
    <property type="match status" value="1"/>
</dbReference>
<feature type="compositionally biased region" description="Basic and acidic residues" evidence="1">
    <location>
        <begin position="316"/>
        <end position="447"/>
    </location>
</feature>
<feature type="region of interest" description="Disordered" evidence="1">
    <location>
        <begin position="506"/>
        <end position="568"/>
    </location>
</feature>
<evidence type="ECO:0000313" key="2">
    <source>
        <dbReference type="EMBL" id="KAF6201635.1"/>
    </source>
</evidence>
<reference evidence="2" key="1">
    <citation type="journal article" date="2021" name="Mol. Ecol. Resour.">
        <title>Apolygus lucorum genome provides insights into omnivorousness and mesophyll feeding.</title>
        <authorList>
            <person name="Liu Y."/>
            <person name="Liu H."/>
            <person name="Wang H."/>
            <person name="Huang T."/>
            <person name="Liu B."/>
            <person name="Yang B."/>
            <person name="Yin L."/>
            <person name="Li B."/>
            <person name="Zhang Y."/>
            <person name="Zhang S."/>
            <person name="Jiang F."/>
            <person name="Zhang X."/>
            <person name="Ren Y."/>
            <person name="Wang B."/>
            <person name="Wang S."/>
            <person name="Lu Y."/>
            <person name="Wu K."/>
            <person name="Fan W."/>
            <person name="Wang G."/>
        </authorList>
    </citation>
    <scope>NUCLEOTIDE SEQUENCE</scope>
    <source>
        <strain evidence="2">12Hb</strain>
    </source>
</reference>